<dbReference type="SUPFAM" id="SSF53244">
    <property type="entry name" value="MurD-like peptide ligases, peptide-binding domain"/>
    <property type="match status" value="1"/>
</dbReference>
<name>A0A0A7UY75_9SPIR</name>
<keyword evidence="5 7" id="KW-0547">Nucleotide-binding</keyword>
<dbReference type="SUPFAM" id="SSF51984">
    <property type="entry name" value="MurCD N-terminal domain"/>
    <property type="match status" value="1"/>
</dbReference>
<dbReference type="InterPro" id="IPR004101">
    <property type="entry name" value="Mur_ligase_C"/>
</dbReference>
<evidence type="ECO:0000259" key="10">
    <source>
        <dbReference type="Pfam" id="PF08245"/>
    </source>
</evidence>
<comment type="catalytic activity">
    <reaction evidence="7 8">
        <text>UDP-N-acetyl-alpha-D-muramoyl-L-alanine + D-glutamate + ATP = UDP-N-acetyl-alpha-D-muramoyl-L-alanyl-D-glutamate + ADP + phosphate + H(+)</text>
        <dbReference type="Rhea" id="RHEA:16429"/>
        <dbReference type="ChEBI" id="CHEBI:15378"/>
        <dbReference type="ChEBI" id="CHEBI:29986"/>
        <dbReference type="ChEBI" id="CHEBI:30616"/>
        <dbReference type="ChEBI" id="CHEBI:43474"/>
        <dbReference type="ChEBI" id="CHEBI:83898"/>
        <dbReference type="ChEBI" id="CHEBI:83900"/>
        <dbReference type="ChEBI" id="CHEBI:456216"/>
        <dbReference type="EC" id="6.3.2.9"/>
    </reaction>
</comment>
<reference evidence="11 12" key="1">
    <citation type="journal article" date="2015" name="Genome Announc.">
        <title>Genome Sequence of Borrelia chilensis VA1, a South American Member of the Lyme Borreliosis Group.</title>
        <authorList>
            <person name="Huang W."/>
            <person name="Ojaimi C."/>
            <person name="Fallon J.T."/>
            <person name="Travisany D."/>
            <person name="Maass A."/>
            <person name="Ivanova L."/>
            <person name="Tomova A."/>
            <person name="Gonzalez-Acuna D."/>
            <person name="Godfrey H.P."/>
            <person name="Cabello F.C."/>
        </authorList>
    </citation>
    <scope>NUCLEOTIDE SEQUENCE [LARGE SCALE GENOMIC DNA]</scope>
    <source>
        <strain evidence="11 12">VA1</strain>
    </source>
</reference>
<dbReference type="AlphaFoldDB" id="A0A0A7UY75"/>
<dbReference type="Gene3D" id="3.40.50.720">
    <property type="entry name" value="NAD(P)-binding Rossmann-like Domain"/>
    <property type="match status" value="1"/>
</dbReference>
<comment type="subcellular location">
    <subcellularLocation>
        <location evidence="1 7 8">Cytoplasm</location>
    </subcellularLocation>
</comment>
<dbReference type="Gene3D" id="3.90.190.20">
    <property type="entry name" value="Mur ligase, C-terminal domain"/>
    <property type="match status" value="1"/>
</dbReference>
<evidence type="ECO:0000256" key="5">
    <source>
        <dbReference type="ARBA" id="ARBA00022741"/>
    </source>
</evidence>
<dbReference type="Gene3D" id="3.40.1190.10">
    <property type="entry name" value="Mur-like, catalytic domain"/>
    <property type="match status" value="1"/>
</dbReference>
<sequence length="451" mass="51527">MRLDEIKNLNFLIMGLGLNGGGVALSRFLLKHGAKLVITDLKSESELALSIDLLKDFNSQIRYVLGRHDINDFKKADIVVKNPSVKPNNEYLKFAKRVETDISLFLMFNKNPIVAVTGTKGKSTLVSLLYQVLKRKYLRTMLGGNIGVSPLSFLDQLDGRSPLILELSSWQLQALRDFNPIISIITNIYNDHQNYYLDFNDYITDKSKIFVNQTSGIVIIQDKAYYKYFSKFESKVKVILFSEFSPCNFDQDFFYYNKGKVYFNDKLIGSFFESQAVFLIPKLIAFFVLYYLNIDINHTFQILNDFKGIEHRLEFVKLVRNIMFYNDTASTIPDSTILSVKSLKTNNNCINLIVGGTDKELDFSGFNEILNLVKTWILIKGSATVKIIKILEKSSIQYFVFDSLSDAVNYALKVSKPGNIVLFSPASASFELFNNEFDRGLQFKNLVNMLV</sequence>
<comment type="similarity">
    <text evidence="7">Belongs to the MurCDEF family.</text>
</comment>
<feature type="domain" description="Mur ligase central" evidence="10">
    <location>
        <begin position="116"/>
        <end position="256"/>
    </location>
</feature>
<protein>
    <recommendedName>
        <fullName evidence="7 8">UDP-N-acetylmuramoylalanine--D-glutamate ligase</fullName>
        <ecNumber evidence="7 8">6.3.2.9</ecNumber>
    </recommendedName>
    <alternativeName>
        <fullName evidence="7">D-glutamic acid-adding enzyme</fullName>
    </alternativeName>
    <alternativeName>
        <fullName evidence="7">UDP-N-acetylmuramoyl-L-alanyl-D-glutamate synthetase</fullName>
    </alternativeName>
</protein>
<evidence type="ECO:0000256" key="3">
    <source>
        <dbReference type="ARBA" id="ARBA00022490"/>
    </source>
</evidence>
<keyword evidence="6 7" id="KW-0067">ATP-binding</keyword>
<keyword evidence="12" id="KW-1185">Reference proteome</keyword>
<keyword evidence="4 7" id="KW-0436">Ligase</keyword>
<dbReference type="UniPathway" id="UPA00219"/>
<evidence type="ECO:0000313" key="11">
    <source>
        <dbReference type="EMBL" id="AJA90383.1"/>
    </source>
</evidence>
<dbReference type="InterPro" id="IPR013221">
    <property type="entry name" value="Mur_ligase_cen"/>
</dbReference>
<dbReference type="HOGENOM" id="CLU_032540_0_1_12"/>
<keyword evidence="7 8" id="KW-0573">Peptidoglycan synthesis</keyword>
<proteinExistence type="inferred from homology"/>
<feature type="binding site" evidence="7">
    <location>
        <begin position="118"/>
        <end position="124"/>
    </location>
    <ligand>
        <name>ATP</name>
        <dbReference type="ChEBI" id="CHEBI:30616"/>
    </ligand>
</feature>
<dbReference type="PANTHER" id="PTHR43692">
    <property type="entry name" value="UDP-N-ACETYLMURAMOYLALANINE--D-GLUTAMATE LIGASE"/>
    <property type="match status" value="1"/>
</dbReference>
<organism evidence="11 12">
    <name type="scientific">Borreliella chilensis</name>
    <dbReference type="NCBI Taxonomy" id="1245910"/>
    <lineage>
        <taxon>Bacteria</taxon>
        <taxon>Pseudomonadati</taxon>
        <taxon>Spirochaetota</taxon>
        <taxon>Spirochaetia</taxon>
        <taxon>Spirochaetales</taxon>
        <taxon>Borreliaceae</taxon>
        <taxon>Borreliella</taxon>
    </lineage>
</organism>
<gene>
    <name evidence="7" type="primary">murD</name>
    <name evidence="11" type="ORF">OY14_02900</name>
</gene>
<dbReference type="EC" id="6.3.2.9" evidence="7 8"/>
<evidence type="ECO:0000313" key="12">
    <source>
        <dbReference type="Proteomes" id="UP000030940"/>
    </source>
</evidence>
<evidence type="ECO:0000259" key="9">
    <source>
        <dbReference type="Pfam" id="PF02875"/>
    </source>
</evidence>
<dbReference type="GO" id="GO:0005737">
    <property type="term" value="C:cytoplasm"/>
    <property type="evidence" value="ECO:0007669"/>
    <property type="project" value="UniProtKB-SubCell"/>
</dbReference>
<dbReference type="GO" id="GO:0008360">
    <property type="term" value="P:regulation of cell shape"/>
    <property type="evidence" value="ECO:0007669"/>
    <property type="project" value="UniProtKB-KW"/>
</dbReference>
<dbReference type="NCBIfam" id="TIGR01087">
    <property type="entry name" value="murD"/>
    <property type="match status" value="1"/>
</dbReference>
<dbReference type="PANTHER" id="PTHR43692:SF1">
    <property type="entry name" value="UDP-N-ACETYLMURAMOYLALANINE--D-GLUTAMATE LIGASE"/>
    <property type="match status" value="1"/>
</dbReference>
<dbReference type="Pfam" id="PF21799">
    <property type="entry name" value="MurD-like_N"/>
    <property type="match status" value="1"/>
</dbReference>
<dbReference type="KEGG" id="bchi:OY14_02900"/>
<evidence type="ECO:0000256" key="6">
    <source>
        <dbReference type="ARBA" id="ARBA00022840"/>
    </source>
</evidence>
<dbReference type="Pfam" id="PF08245">
    <property type="entry name" value="Mur_ligase_M"/>
    <property type="match status" value="1"/>
</dbReference>
<dbReference type="GO" id="GO:0071555">
    <property type="term" value="P:cell wall organization"/>
    <property type="evidence" value="ECO:0007669"/>
    <property type="project" value="UniProtKB-KW"/>
</dbReference>
<dbReference type="InterPro" id="IPR005762">
    <property type="entry name" value="MurD"/>
</dbReference>
<keyword evidence="7 8" id="KW-0131">Cell cycle</keyword>
<feature type="domain" description="Mur ligase C-terminal" evidence="9">
    <location>
        <begin position="311"/>
        <end position="426"/>
    </location>
</feature>
<dbReference type="Proteomes" id="UP000030940">
    <property type="component" value="Chromosome"/>
</dbReference>
<dbReference type="InterPro" id="IPR036565">
    <property type="entry name" value="Mur-like_cat_sf"/>
</dbReference>
<evidence type="ECO:0000256" key="8">
    <source>
        <dbReference type="RuleBase" id="RU003664"/>
    </source>
</evidence>
<dbReference type="GO" id="GO:0051301">
    <property type="term" value="P:cell division"/>
    <property type="evidence" value="ECO:0007669"/>
    <property type="project" value="UniProtKB-KW"/>
</dbReference>
<dbReference type="HAMAP" id="MF_00639">
    <property type="entry name" value="MurD"/>
    <property type="match status" value="1"/>
</dbReference>
<dbReference type="GO" id="GO:0008764">
    <property type="term" value="F:UDP-N-acetylmuramoylalanine-D-glutamate ligase activity"/>
    <property type="evidence" value="ECO:0007669"/>
    <property type="project" value="UniProtKB-UniRule"/>
</dbReference>
<keyword evidence="7 8" id="KW-0132">Cell division</keyword>
<evidence type="ECO:0000256" key="7">
    <source>
        <dbReference type="HAMAP-Rule" id="MF_00639"/>
    </source>
</evidence>
<keyword evidence="7 8" id="KW-0133">Cell shape</keyword>
<evidence type="ECO:0000256" key="1">
    <source>
        <dbReference type="ARBA" id="ARBA00004496"/>
    </source>
</evidence>
<accession>A0A0A7UY75</accession>
<keyword evidence="3 7" id="KW-0963">Cytoplasm</keyword>
<evidence type="ECO:0000256" key="2">
    <source>
        <dbReference type="ARBA" id="ARBA00004752"/>
    </source>
</evidence>
<dbReference type="SUPFAM" id="SSF53623">
    <property type="entry name" value="MurD-like peptide ligases, catalytic domain"/>
    <property type="match status" value="1"/>
</dbReference>
<keyword evidence="7 8" id="KW-0961">Cell wall biogenesis/degradation</keyword>
<comment type="function">
    <text evidence="7 8">Cell wall formation. Catalyzes the addition of glutamate to the nucleotide precursor UDP-N-acetylmuramoyl-L-alanine (UMA).</text>
</comment>
<dbReference type="InterPro" id="IPR036615">
    <property type="entry name" value="Mur_ligase_C_dom_sf"/>
</dbReference>
<dbReference type="GO" id="GO:0009252">
    <property type="term" value="P:peptidoglycan biosynthetic process"/>
    <property type="evidence" value="ECO:0007669"/>
    <property type="project" value="UniProtKB-UniRule"/>
</dbReference>
<dbReference type="EMBL" id="CP009910">
    <property type="protein sequence ID" value="AJA90383.1"/>
    <property type="molecule type" value="Genomic_DNA"/>
</dbReference>
<dbReference type="STRING" id="1245910.OY14_02900"/>
<dbReference type="Pfam" id="PF02875">
    <property type="entry name" value="Mur_ligase_C"/>
    <property type="match status" value="1"/>
</dbReference>
<dbReference type="GO" id="GO:0005524">
    <property type="term" value="F:ATP binding"/>
    <property type="evidence" value="ECO:0007669"/>
    <property type="project" value="UniProtKB-UniRule"/>
</dbReference>
<comment type="pathway">
    <text evidence="2 7 8">Cell wall biogenesis; peptidoglycan biosynthesis.</text>
</comment>
<evidence type="ECO:0000256" key="4">
    <source>
        <dbReference type="ARBA" id="ARBA00022598"/>
    </source>
</evidence>